<proteinExistence type="predicted"/>
<keyword evidence="2" id="KW-1185">Reference proteome</keyword>
<organism evidence="1 2">
    <name type="scientific">Clonostachys rosea f. rosea IK726</name>
    <dbReference type="NCBI Taxonomy" id="1349383"/>
    <lineage>
        <taxon>Eukaryota</taxon>
        <taxon>Fungi</taxon>
        <taxon>Dikarya</taxon>
        <taxon>Ascomycota</taxon>
        <taxon>Pezizomycotina</taxon>
        <taxon>Sordariomycetes</taxon>
        <taxon>Hypocreomycetidae</taxon>
        <taxon>Hypocreales</taxon>
        <taxon>Bionectriaceae</taxon>
        <taxon>Clonostachys</taxon>
    </lineage>
</organism>
<comment type="caution">
    <text evidence="1">The sequence shown here is derived from an EMBL/GenBank/DDBJ whole genome shotgun (WGS) entry which is preliminary data.</text>
</comment>
<sequence>MLVEEAFQQHDHVSPEVTEKSALCYSQPSKSSYSNANPETWKRPTASVARNGRPKISQSAIRELSQLLPNREIIYLLVDNYFVKIHWYMLLFHQHKFRHALNSLYSDAGSTAPATGRQDESTAGYISVLLAVCALSLRYTSTAQREQLSKHAVNVESLRESILNVLRLRLLDILALGSLEAVQLCVLLGSYYLYHGEPELAWPLCGCALRLAQALELHRRPVPGMVSQHETEVRKRCWWAVHEIETYCSMVYGFPLSMSDSDCNTEPLDPSDQWSIAADGQPSSSRQPTLLVYKCSMSALSKIIKSALEDLYRSRQKQHRFEINNAQNEKPRRLQFIADKIKTLNTELVEWYDDLPSKLKMGRLSGLPASEARGDLANHTPSHVSLDEKLFKLQALALKLAFENARILIHRPLLLRKDGQKTEFPSSTTNSTVLSLSESLSAYSRTCHDAALQISWAGHRRIFRDASATYALNFIALHLLTAGVTLGIMTSLNPLSQESFEAKLGIRRIMEMQVSLKPDSIVADQGLQILRKLFLLVMNKETHSMLDFSTQGYREDEHEGVQECQDGGNLPTGLGKSTGNNDQAIESGVQSSHLHTADQTSEMITGFQRDTSTQSIPYEFCQPAPQSPISEAMLAVEQASRILGGILVALALFFLYNTAWNLPQFDLGNHEPSMTTIAGLKLSISHTPGSSPPEIVATVTNDNAFPVSILKYEAPLDPLVLALGKLQITPAGADAPLDLPKIAVRRVWPPTRDQLVTLEPGESQQNPVQLREQVVPPSDLTGEVSIQLKGRWQAVWSKRKEDIDDSSLENPNVSPEVEHGEYATGKLKVHF</sequence>
<name>A0ACA9T5N7_BIOOC</name>
<evidence type="ECO:0000313" key="1">
    <source>
        <dbReference type="EMBL" id="CAG9936187.1"/>
    </source>
</evidence>
<reference evidence="1" key="2">
    <citation type="submission" date="2021-10" db="EMBL/GenBank/DDBJ databases">
        <authorList>
            <person name="Piombo E."/>
        </authorList>
    </citation>
    <scope>NUCLEOTIDE SEQUENCE</scope>
</reference>
<evidence type="ECO:0000313" key="2">
    <source>
        <dbReference type="Proteomes" id="UP000836387"/>
    </source>
</evidence>
<accession>A0ACA9T5N7</accession>
<reference evidence="1" key="1">
    <citation type="submission" date="2020-04" db="EMBL/GenBank/DDBJ databases">
        <authorList>
            <person name="Broberg M."/>
        </authorList>
    </citation>
    <scope>NUCLEOTIDE SEQUENCE</scope>
</reference>
<dbReference type="EMBL" id="CADEHS020000001">
    <property type="protein sequence ID" value="CAG9936187.1"/>
    <property type="molecule type" value="Genomic_DNA"/>
</dbReference>
<protein>
    <submittedName>
        <fullName evidence="1">Uncharacterized protein</fullName>
    </submittedName>
</protein>
<dbReference type="Proteomes" id="UP000836387">
    <property type="component" value="Unassembled WGS sequence"/>
</dbReference>
<gene>
    <name evidence="1" type="ORF">CRV2_00003364</name>
</gene>